<evidence type="ECO:0000313" key="1">
    <source>
        <dbReference type="EMBL" id="CAK0795498.1"/>
    </source>
</evidence>
<feature type="non-terminal residue" evidence="1">
    <location>
        <position position="70"/>
    </location>
</feature>
<proteinExistence type="predicted"/>
<dbReference type="Proteomes" id="UP001189429">
    <property type="component" value="Unassembled WGS sequence"/>
</dbReference>
<accession>A0ABN9PQU0</accession>
<protein>
    <submittedName>
        <fullName evidence="1">Uncharacterized protein</fullName>
    </submittedName>
</protein>
<comment type="caution">
    <text evidence="1">The sequence shown here is derived from an EMBL/GenBank/DDBJ whole genome shotgun (WGS) entry which is preliminary data.</text>
</comment>
<gene>
    <name evidence="1" type="ORF">PCOR1329_LOCUS5160</name>
</gene>
<reference evidence="1" key="1">
    <citation type="submission" date="2023-10" db="EMBL/GenBank/DDBJ databases">
        <authorList>
            <person name="Chen Y."/>
            <person name="Shah S."/>
            <person name="Dougan E. K."/>
            <person name="Thang M."/>
            <person name="Chan C."/>
        </authorList>
    </citation>
    <scope>NUCLEOTIDE SEQUENCE [LARGE SCALE GENOMIC DNA]</scope>
</reference>
<keyword evidence="2" id="KW-1185">Reference proteome</keyword>
<evidence type="ECO:0000313" key="2">
    <source>
        <dbReference type="Proteomes" id="UP001189429"/>
    </source>
</evidence>
<name>A0ABN9PQU0_9DINO</name>
<sequence length="70" mass="7732">MDTLKEQYDAKVEEHRVASEELDSIKLEVATARAAVMGTARPAPDGTTVSDAMGRYPHKFLDKIKLALML</sequence>
<dbReference type="EMBL" id="CAUYUJ010001349">
    <property type="protein sequence ID" value="CAK0795498.1"/>
    <property type="molecule type" value="Genomic_DNA"/>
</dbReference>
<organism evidence="1 2">
    <name type="scientific">Prorocentrum cordatum</name>
    <dbReference type="NCBI Taxonomy" id="2364126"/>
    <lineage>
        <taxon>Eukaryota</taxon>
        <taxon>Sar</taxon>
        <taxon>Alveolata</taxon>
        <taxon>Dinophyceae</taxon>
        <taxon>Prorocentrales</taxon>
        <taxon>Prorocentraceae</taxon>
        <taxon>Prorocentrum</taxon>
    </lineage>
</organism>